<dbReference type="SUPFAM" id="SSF56436">
    <property type="entry name" value="C-type lectin-like"/>
    <property type="match status" value="1"/>
</dbReference>
<organism evidence="3 4">
    <name type="scientific">Mesorhabditis belari</name>
    <dbReference type="NCBI Taxonomy" id="2138241"/>
    <lineage>
        <taxon>Eukaryota</taxon>
        <taxon>Metazoa</taxon>
        <taxon>Ecdysozoa</taxon>
        <taxon>Nematoda</taxon>
        <taxon>Chromadorea</taxon>
        <taxon>Rhabditida</taxon>
        <taxon>Rhabditina</taxon>
        <taxon>Rhabditomorpha</taxon>
        <taxon>Rhabditoidea</taxon>
        <taxon>Rhabditidae</taxon>
        <taxon>Mesorhabditinae</taxon>
        <taxon>Mesorhabditis</taxon>
    </lineage>
</organism>
<dbReference type="SMART" id="SM00034">
    <property type="entry name" value="CLECT"/>
    <property type="match status" value="1"/>
</dbReference>
<dbReference type="InterPro" id="IPR016186">
    <property type="entry name" value="C-type_lectin-like/link_sf"/>
</dbReference>
<feature type="transmembrane region" description="Helical" evidence="1">
    <location>
        <begin position="29"/>
        <end position="52"/>
    </location>
</feature>
<dbReference type="WBParaSite" id="MBELARI_LOCUS3703">
    <property type="protein sequence ID" value="MBELARI_LOCUS3703"/>
    <property type="gene ID" value="MBELARI_LOCUS3703"/>
</dbReference>
<keyword evidence="1" id="KW-1133">Transmembrane helix</keyword>
<keyword evidence="1" id="KW-0472">Membrane</keyword>
<keyword evidence="1" id="KW-0812">Transmembrane</keyword>
<evidence type="ECO:0000313" key="4">
    <source>
        <dbReference type="WBParaSite" id="MBELARI_LOCUS3703"/>
    </source>
</evidence>
<dbReference type="InterPro" id="IPR001304">
    <property type="entry name" value="C-type_lectin-like"/>
</dbReference>
<dbReference type="Pfam" id="PF02995">
    <property type="entry name" value="DUF229"/>
    <property type="match status" value="1"/>
</dbReference>
<protein>
    <recommendedName>
        <fullName evidence="2">C-type lectin domain-containing protein</fullName>
    </recommendedName>
</protein>
<reference evidence="4" key="1">
    <citation type="submission" date="2024-02" db="UniProtKB">
        <authorList>
            <consortium name="WormBaseParasite"/>
        </authorList>
    </citation>
    <scope>IDENTIFICATION</scope>
</reference>
<sequence>MQNPAQTVALVPSEKKPQKQSLLNCWTRLFLLILFSYSIGCTIYLGFLIFYFEHLESKCLNSNLVSRPKSEPCLPGWSHSKHFQACYIIIYDVDYDLAKRICQYMDSKMVYVEGETKNRLLISLIRSEQSKTFASGNLILGAQRMNNRFYWDNGSEMKYTHWGSQEPITTNGNENCVLLVTDRNEILSSKFSRWKTTPCNVKQKFSILSSICLEKYSFIEEPKQRVNEKAEVLFSSHIFESCPNYNYKWDDPEILKLLPPTKEEPLCHRENGITLLLRGEVKMNTEYLNYQKYKCKARCAYLDGGYEYKFGSWCTVGSDCKKFNCDFVYINCWLGEELVHIDVHLQIYEHRRNRAEEFRGLYNGHSIPLQSQVTSKGFHPNLYIIVLDSAGRNPAMRQLKKTYKYLVDELGAIDFKKFQRVAYSSRENAFAAFWGIIGEKVDRKAFGGTVIEKTSTCGYPYDNRHYIQFEYEDAGYRTMYAYDYLLDLYMYVDCVGMVNDLATHHSRPFQLLSILPEEVWIDVPFVQYGYQYQNEKLLRKHLRNKTKCGQNYNHMIRYTEEFMNSYKGIPNGTLLEDMVKKNSGELLTMHDIHATTLIDIIRVKF</sequence>
<dbReference type="Proteomes" id="UP000887575">
    <property type="component" value="Unassembled WGS sequence"/>
</dbReference>
<dbReference type="GO" id="GO:0005615">
    <property type="term" value="C:extracellular space"/>
    <property type="evidence" value="ECO:0007669"/>
    <property type="project" value="TreeGrafter"/>
</dbReference>
<dbReference type="PROSITE" id="PS50041">
    <property type="entry name" value="C_TYPE_LECTIN_2"/>
    <property type="match status" value="1"/>
</dbReference>
<dbReference type="Pfam" id="PF00059">
    <property type="entry name" value="Lectin_C"/>
    <property type="match status" value="1"/>
</dbReference>
<dbReference type="PANTHER" id="PTHR10974:SF75">
    <property type="entry name" value="SULFATASE DOMAIN-CONTAINING PROTEIN"/>
    <property type="match status" value="1"/>
</dbReference>
<dbReference type="PANTHER" id="PTHR10974">
    <property type="entry name" value="FI08016P-RELATED"/>
    <property type="match status" value="1"/>
</dbReference>
<dbReference type="AlphaFoldDB" id="A0AAF3F9X7"/>
<proteinExistence type="predicted"/>
<dbReference type="InterPro" id="IPR016187">
    <property type="entry name" value="CTDL_fold"/>
</dbReference>
<feature type="domain" description="C-type lectin" evidence="2">
    <location>
        <begin position="82"/>
        <end position="205"/>
    </location>
</feature>
<accession>A0AAF3F9X7</accession>
<evidence type="ECO:0000313" key="3">
    <source>
        <dbReference type="Proteomes" id="UP000887575"/>
    </source>
</evidence>
<dbReference type="CDD" id="cd00037">
    <property type="entry name" value="CLECT"/>
    <property type="match status" value="1"/>
</dbReference>
<dbReference type="Gene3D" id="3.10.100.10">
    <property type="entry name" value="Mannose-Binding Protein A, subunit A"/>
    <property type="match status" value="1"/>
</dbReference>
<keyword evidence="3" id="KW-1185">Reference proteome</keyword>
<name>A0AAF3F9X7_9BILA</name>
<dbReference type="InterPro" id="IPR004245">
    <property type="entry name" value="DUF229"/>
</dbReference>
<evidence type="ECO:0000256" key="1">
    <source>
        <dbReference type="SAM" id="Phobius"/>
    </source>
</evidence>
<evidence type="ECO:0000259" key="2">
    <source>
        <dbReference type="PROSITE" id="PS50041"/>
    </source>
</evidence>